<dbReference type="InterPro" id="IPR003661">
    <property type="entry name" value="HisK_dim/P_dom"/>
</dbReference>
<evidence type="ECO:0000256" key="5">
    <source>
        <dbReference type="ARBA" id="ARBA00022777"/>
    </source>
</evidence>
<keyword evidence="6" id="KW-0902">Two-component regulatory system</keyword>
<dbReference type="Proteomes" id="UP000290848">
    <property type="component" value="Unassembled WGS sequence"/>
</dbReference>
<dbReference type="InterPro" id="IPR036097">
    <property type="entry name" value="HisK_dim/P_sf"/>
</dbReference>
<dbReference type="Pfam" id="PF00072">
    <property type="entry name" value="Response_reg"/>
    <property type="match status" value="3"/>
</dbReference>
<dbReference type="CDD" id="cd00082">
    <property type="entry name" value="HisKA"/>
    <property type="match status" value="1"/>
</dbReference>
<evidence type="ECO:0000256" key="7">
    <source>
        <dbReference type="PROSITE-ProRule" id="PRU00169"/>
    </source>
</evidence>
<evidence type="ECO:0000256" key="2">
    <source>
        <dbReference type="ARBA" id="ARBA00012438"/>
    </source>
</evidence>
<feature type="coiled-coil region" evidence="8">
    <location>
        <begin position="148"/>
        <end position="179"/>
    </location>
</feature>
<dbReference type="SMART" id="SM00388">
    <property type="entry name" value="HisKA"/>
    <property type="match status" value="1"/>
</dbReference>
<evidence type="ECO:0000256" key="8">
    <source>
        <dbReference type="SAM" id="Coils"/>
    </source>
</evidence>
<feature type="coiled-coil region" evidence="8">
    <location>
        <begin position="395"/>
        <end position="485"/>
    </location>
</feature>
<dbReference type="CDD" id="cd16922">
    <property type="entry name" value="HATPase_EvgS-ArcB-TorS-like"/>
    <property type="match status" value="1"/>
</dbReference>
<feature type="domain" description="Response regulatory" evidence="12">
    <location>
        <begin position="772"/>
        <end position="886"/>
    </location>
</feature>
<evidence type="ECO:0000313" key="13">
    <source>
        <dbReference type="EMBL" id="RXF69696.1"/>
    </source>
</evidence>
<dbReference type="Pfam" id="PF13185">
    <property type="entry name" value="GAF_2"/>
    <property type="match status" value="1"/>
</dbReference>
<keyword evidence="4" id="KW-0808">Transferase</keyword>
<keyword evidence="8" id="KW-0175">Coiled coil</keyword>
<dbReference type="Pfam" id="PF05227">
    <property type="entry name" value="CHASE3"/>
    <property type="match status" value="1"/>
</dbReference>
<dbReference type="InterPro" id="IPR001789">
    <property type="entry name" value="Sig_transdc_resp-reg_receiver"/>
</dbReference>
<comment type="caution">
    <text evidence="13">The sequence shown here is derived from an EMBL/GenBank/DDBJ whole genome shotgun (WGS) entry which is preliminary data.</text>
</comment>
<accession>A0A4Q0MA89</accession>
<evidence type="ECO:0000256" key="4">
    <source>
        <dbReference type="ARBA" id="ARBA00022679"/>
    </source>
</evidence>
<dbReference type="Pfam" id="PF02518">
    <property type="entry name" value="HATPase_c"/>
    <property type="match status" value="1"/>
</dbReference>
<dbReference type="PROSITE" id="PS50109">
    <property type="entry name" value="HIS_KIN"/>
    <property type="match status" value="1"/>
</dbReference>
<keyword evidence="5" id="KW-0418">Kinase</keyword>
<dbReference type="InterPro" id="IPR011006">
    <property type="entry name" value="CheY-like_superfamily"/>
</dbReference>
<dbReference type="GO" id="GO:0000155">
    <property type="term" value="F:phosphorelay sensor kinase activity"/>
    <property type="evidence" value="ECO:0007669"/>
    <property type="project" value="InterPro"/>
</dbReference>
<dbReference type="InterPro" id="IPR003018">
    <property type="entry name" value="GAF"/>
</dbReference>
<keyword evidence="10" id="KW-0472">Membrane</keyword>
<dbReference type="PROSITE" id="PS50110">
    <property type="entry name" value="RESPONSE_REGULATORY"/>
    <property type="match status" value="3"/>
</dbReference>
<dbReference type="SUPFAM" id="SSF47384">
    <property type="entry name" value="Homodimeric domain of signal transducing histidine kinase"/>
    <property type="match status" value="1"/>
</dbReference>
<feature type="transmembrane region" description="Helical" evidence="10">
    <location>
        <begin position="12"/>
        <end position="32"/>
    </location>
</feature>
<dbReference type="PANTHER" id="PTHR45339:SF1">
    <property type="entry name" value="HYBRID SIGNAL TRANSDUCTION HISTIDINE KINASE J"/>
    <property type="match status" value="1"/>
</dbReference>
<dbReference type="SUPFAM" id="SSF55874">
    <property type="entry name" value="ATPase domain of HSP90 chaperone/DNA topoisomerase II/histidine kinase"/>
    <property type="match status" value="1"/>
</dbReference>
<dbReference type="SUPFAM" id="SSF55781">
    <property type="entry name" value="GAF domain-like"/>
    <property type="match status" value="1"/>
</dbReference>
<dbReference type="CDD" id="cd19410">
    <property type="entry name" value="HK9-like_sensor"/>
    <property type="match status" value="1"/>
</dbReference>
<comment type="catalytic activity">
    <reaction evidence="1">
        <text>ATP + protein L-histidine = ADP + protein N-phospho-L-histidine.</text>
        <dbReference type="EC" id="2.7.13.3"/>
    </reaction>
</comment>
<evidence type="ECO:0000256" key="10">
    <source>
        <dbReference type="SAM" id="Phobius"/>
    </source>
</evidence>
<name>A0A4Q0MA89_9SPHI</name>
<dbReference type="Gene3D" id="3.30.565.10">
    <property type="entry name" value="Histidine kinase-like ATPase, C-terminal domain"/>
    <property type="match status" value="1"/>
</dbReference>
<evidence type="ECO:0000259" key="11">
    <source>
        <dbReference type="PROSITE" id="PS50109"/>
    </source>
</evidence>
<dbReference type="SMART" id="SM00065">
    <property type="entry name" value="GAF"/>
    <property type="match status" value="1"/>
</dbReference>
<dbReference type="InterPro" id="IPR003594">
    <property type="entry name" value="HATPase_dom"/>
</dbReference>
<evidence type="ECO:0000256" key="1">
    <source>
        <dbReference type="ARBA" id="ARBA00000085"/>
    </source>
</evidence>
<evidence type="ECO:0000313" key="14">
    <source>
        <dbReference type="Proteomes" id="UP000290848"/>
    </source>
</evidence>
<dbReference type="PANTHER" id="PTHR45339">
    <property type="entry name" value="HYBRID SIGNAL TRANSDUCTION HISTIDINE KINASE J"/>
    <property type="match status" value="1"/>
</dbReference>
<dbReference type="SMART" id="SM00448">
    <property type="entry name" value="REC"/>
    <property type="match status" value="3"/>
</dbReference>
<feature type="domain" description="Response regulatory" evidence="12">
    <location>
        <begin position="896"/>
        <end position="1013"/>
    </location>
</feature>
<dbReference type="InterPro" id="IPR005467">
    <property type="entry name" value="His_kinase_dom"/>
</dbReference>
<dbReference type="InterPro" id="IPR007891">
    <property type="entry name" value="CHASE3"/>
</dbReference>
<gene>
    <name evidence="13" type="ORF">EKH83_10595</name>
</gene>
<dbReference type="FunFam" id="3.30.565.10:FF:000010">
    <property type="entry name" value="Sensor histidine kinase RcsC"/>
    <property type="match status" value="1"/>
</dbReference>
<feature type="modified residue" description="4-aspartylphosphate" evidence="7">
    <location>
        <position position="821"/>
    </location>
</feature>
<keyword evidence="3 7" id="KW-0597">Phosphoprotein</keyword>
<feature type="domain" description="Response regulatory" evidence="12">
    <location>
        <begin position="1048"/>
        <end position="1165"/>
    </location>
</feature>
<dbReference type="SMART" id="SM00387">
    <property type="entry name" value="HATPase_c"/>
    <property type="match status" value="1"/>
</dbReference>
<dbReference type="InterPro" id="IPR004358">
    <property type="entry name" value="Sig_transdc_His_kin-like_C"/>
</dbReference>
<dbReference type="InterPro" id="IPR029016">
    <property type="entry name" value="GAF-like_dom_sf"/>
</dbReference>
<evidence type="ECO:0000256" key="3">
    <source>
        <dbReference type="ARBA" id="ARBA00022553"/>
    </source>
</evidence>
<feature type="domain" description="Histidine kinase" evidence="11">
    <location>
        <begin position="495"/>
        <end position="729"/>
    </location>
</feature>
<reference evidence="13 14" key="1">
    <citation type="submission" date="2018-12" db="EMBL/GenBank/DDBJ databases">
        <title>The Draft Genome Sequence of the Soil Bacterium Pedobacter tournemirensis R1.</title>
        <authorList>
            <person name="He J."/>
        </authorList>
    </citation>
    <scope>NUCLEOTIDE SEQUENCE [LARGE SCALE GENOMIC DNA]</scope>
    <source>
        <strain evidence="13 14">R1</strain>
    </source>
</reference>
<organism evidence="13 14">
    <name type="scientific">Arcticibacter tournemirensis</name>
    <dbReference type="NCBI Taxonomy" id="699437"/>
    <lineage>
        <taxon>Bacteria</taxon>
        <taxon>Pseudomonadati</taxon>
        <taxon>Bacteroidota</taxon>
        <taxon>Sphingobacteriia</taxon>
        <taxon>Sphingobacteriales</taxon>
        <taxon>Sphingobacteriaceae</taxon>
        <taxon>Arcticibacter</taxon>
    </lineage>
</organism>
<evidence type="ECO:0000256" key="9">
    <source>
        <dbReference type="SAM" id="MobiDB-lite"/>
    </source>
</evidence>
<feature type="compositionally biased region" description="Basic and acidic residues" evidence="9">
    <location>
        <begin position="735"/>
        <end position="745"/>
    </location>
</feature>
<feature type="region of interest" description="Disordered" evidence="9">
    <location>
        <begin position="732"/>
        <end position="762"/>
    </location>
</feature>
<feature type="transmembrane region" description="Helical" evidence="10">
    <location>
        <begin position="185"/>
        <end position="206"/>
    </location>
</feature>
<dbReference type="CDD" id="cd17546">
    <property type="entry name" value="REC_hyHK_CKI1_RcsC-like"/>
    <property type="match status" value="1"/>
</dbReference>
<dbReference type="Gene3D" id="1.10.287.130">
    <property type="match status" value="1"/>
</dbReference>
<sequence>MRKLSFQQQVLTGFGLALFIVFLLAIVSFVSIQDQRDDIEWVEEAERMISLNANIQQKLTNAETNQRGYVITPLNSFLRSYRQEVNQVMPMISELRRMADDNPQQLKNIDSLNYYAGRKIDEMEGIIDSISSGGDFNTIKLKLHVEYVQFLMNKVREYIVRIENEENKLLEDRQKESAEAGSRTLAIILTGSFLIFCLLLLVFSFIRKTFKHQKLIEERIRDANIELRHITGENEKKNWILTGSSEVDAAIRGELDITKLSGNVITVLAKYVDARVGALYLSGETGILTLSGSYALRGMEGKARQFEPGEGLIGQVALEKKAVIFSDVPQDYIRIESGTGDTAPRSLLIQPILFEDEIKGVLELGFTFDISELKIAFIREVVGAIGIAINTAQARVRLRNLVNQTRQQAEELESQHEELRAANEELLQKTHQLQASEEELTVQQEELRQMNAELEEKAEMLEERNRIIEKTKEAIDLKAQELEQTGRYKSEFLANMSHELRTPLNSILILAKILKENKSENLTADQIKYAGVIHNAGSDLLTLINDILDLSKIESGKLDLTIEEVRLDELRDDMISLFAEVANSKGITFSYQISPGVSDSIISDKLRIEQVLKNLLSNAFKFTPEKGSVTVSVSKAGPETVYTNKALYAASEVISFQVKDTGIGISADQQKVIFEAFKQADGSTSRKYGGTGLGLSICRELVHLLQGEIKVESQFKQGSTFTLFLPIEGGSAEATPREQDEHKYPDLNVNPETLTKSDSEASKLSSSENIHTLLIIEDDEIFANQLREYALERNFRPLIASRGDVGLKMAQEQQPDAIVLDIKLPVMDGWTVLKRLKEDIRTKDIPVHLMSSGDAAKSKVRKEGAVGFLQKPVDKEQLDEIFDSLIDGREESVLRKVLVVEDQKVVSEVLARELSARNIAVVQAFDGKQALNILEKDMQFDCIILDLRLPDISGVELLKKIKEDARLNRIPVVINTAMELDKETMHTVMKYTNAMVLKGGKSNHRLLDEVNLFMNKIKTVVPRSGSSLADKPLKKNNSTMEKALKGKYVLVVDDDMRNIFALSSALQDFELKIEIANNGKEALQQLEEHPDIDIVLMDLMMPEMDGYEAIREIRKQYQYRDLPVIALTAKAMKNDREKCMEAGANDYISKPLDINKLLSMMRVWLS</sequence>
<dbReference type="EC" id="2.7.13.3" evidence="2"/>
<dbReference type="InterPro" id="IPR036890">
    <property type="entry name" value="HATPase_C_sf"/>
</dbReference>
<dbReference type="Pfam" id="PF00512">
    <property type="entry name" value="HisKA"/>
    <property type="match status" value="1"/>
</dbReference>
<dbReference type="Gene3D" id="3.40.50.2300">
    <property type="match status" value="3"/>
</dbReference>
<dbReference type="RefSeq" id="WP_128769396.1">
    <property type="nucleotide sequence ID" value="NZ_RXOC01000006.1"/>
</dbReference>
<protein>
    <recommendedName>
        <fullName evidence="2">histidine kinase</fullName>
        <ecNumber evidence="2">2.7.13.3</ecNumber>
    </recommendedName>
</protein>
<dbReference type="PRINTS" id="PR00344">
    <property type="entry name" value="BCTRLSENSOR"/>
</dbReference>
<feature type="modified residue" description="4-aspartylphosphate" evidence="7">
    <location>
        <position position="946"/>
    </location>
</feature>
<proteinExistence type="predicted"/>
<dbReference type="EMBL" id="RXOC01000006">
    <property type="protein sequence ID" value="RXF69696.1"/>
    <property type="molecule type" value="Genomic_DNA"/>
</dbReference>
<dbReference type="Gene3D" id="3.30.450.40">
    <property type="match status" value="1"/>
</dbReference>
<feature type="modified residue" description="4-aspartylphosphate" evidence="7">
    <location>
        <position position="1098"/>
    </location>
</feature>
<evidence type="ECO:0000256" key="6">
    <source>
        <dbReference type="ARBA" id="ARBA00023012"/>
    </source>
</evidence>
<evidence type="ECO:0000259" key="12">
    <source>
        <dbReference type="PROSITE" id="PS50110"/>
    </source>
</evidence>
<keyword evidence="10" id="KW-0812">Transmembrane</keyword>
<dbReference type="AlphaFoldDB" id="A0A4Q0MA89"/>
<dbReference type="SUPFAM" id="SSF52172">
    <property type="entry name" value="CheY-like"/>
    <property type="match status" value="3"/>
</dbReference>
<keyword evidence="10" id="KW-1133">Transmembrane helix</keyword>